<feature type="compositionally biased region" description="Polar residues" evidence="1">
    <location>
        <begin position="79"/>
        <end position="88"/>
    </location>
</feature>
<dbReference type="Proteomes" id="UP000218231">
    <property type="component" value="Unassembled WGS sequence"/>
</dbReference>
<gene>
    <name evidence="2" type="ORF">WR25_19559</name>
</gene>
<evidence type="ECO:0000313" key="2">
    <source>
        <dbReference type="EMBL" id="PAV60073.1"/>
    </source>
</evidence>
<organism evidence="2 3">
    <name type="scientific">Diploscapter pachys</name>
    <dbReference type="NCBI Taxonomy" id="2018661"/>
    <lineage>
        <taxon>Eukaryota</taxon>
        <taxon>Metazoa</taxon>
        <taxon>Ecdysozoa</taxon>
        <taxon>Nematoda</taxon>
        <taxon>Chromadorea</taxon>
        <taxon>Rhabditida</taxon>
        <taxon>Rhabditina</taxon>
        <taxon>Rhabditomorpha</taxon>
        <taxon>Rhabditoidea</taxon>
        <taxon>Rhabditidae</taxon>
        <taxon>Diploscapter</taxon>
    </lineage>
</organism>
<protein>
    <submittedName>
        <fullName evidence="2">Uncharacterized protein</fullName>
    </submittedName>
</protein>
<sequence length="167" mass="19081">MSRQFVTSKDVDGSKNYDPNPTRPQPGPTRDAIKKLDLSLRFPWMIRIRDMFLRLFRINVNVNNNNNNNNNTNVVTTNDESSMDTSINKETQETEETKESRLHASEEETESRQQSGREQQLDANDEDTRNNTHQQCSTNMCVRVCDCVAGSDVRLPPRGASWISCKG</sequence>
<evidence type="ECO:0000313" key="3">
    <source>
        <dbReference type="Proteomes" id="UP000218231"/>
    </source>
</evidence>
<comment type="caution">
    <text evidence="2">The sequence shown here is derived from an EMBL/GenBank/DDBJ whole genome shotgun (WGS) entry which is preliminary data.</text>
</comment>
<keyword evidence="3" id="KW-1185">Reference proteome</keyword>
<name>A0A2A2JED6_9BILA</name>
<reference evidence="2 3" key="1">
    <citation type="journal article" date="2017" name="Curr. Biol.">
        <title>Genome architecture and evolution of a unichromosomal asexual nematode.</title>
        <authorList>
            <person name="Fradin H."/>
            <person name="Zegar C."/>
            <person name="Gutwein M."/>
            <person name="Lucas J."/>
            <person name="Kovtun M."/>
            <person name="Corcoran D."/>
            <person name="Baugh L.R."/>
            <person name="Kiontke K."/>
            <person name="Gunsalus K."/>
            <person name="Fitch D.H."/>
            <person name="Piano F."/>
        </authorList>
    </citation>
    <scope>NUCLEOTIDE SEQUENCE [LARGE SCALE GENOMIC DNA]</scope>
    <source>
        <strain evidence="2">PF1309</strain>
    </source>
</reference>
<feature type="region of interest" description="Disordered" evidence="1">
    <location>
        <begin position="62"/>
        <end position="133"/>
    </location>
</feature>
<feature type="compositionally biased region" description="Low complexity" evidence="1">
    <location>
        <begin position="62"/>
        <end position="78"/>
    </location>
</feature>
<feature type="compositionally biased region" description="Polar residues" evidence="1">
    <location>
        <begin position="112"/>
        <end position="122"/>
    </location>
</feature>
<dbReference type="AlphaFoldDB" id="A0A2A2JED6"/>
<dbReference type="EMBL" id="LIAE01010489">
    <property type="protein sequence ID" value="PAV60073.1"/>
    <property type="molecule type" value="Genomic_DNA"/>
</dbReference>
<evidence type="ECO:0000256" key="1">
    <source>
        <dbReference type="SAM" id="MobiDB-lite"/>
    </source>
</evidence>
<proteinExistence type="predicted"/>
<feature type="region of interest" description="Disordered" evidence="1">
    <location>
        <begin position="1"/>
        <end position="31"/>
    </location>
</feature>
<accession>A0A2A2JED6</accession>
<feature type="compositionally biased region" description="Basic and acidic residues" evidence="1">
    <location>
        <begin position="90"/>
        <end position="106"/>
    </location>
</feature>